<reference evidence="9 10" key="1">
    <citation type="journal article" date="2015" name="Antonie Van Leeuwenhoek">
        <title>Thioclava indica sp. nov., isolated from surface seawater of the Indian Ocean.</title>
        <authorList>
            <person name="Liu Y."/>
            <person name="Lai Q."/>
            <person name="Du J."/>
            <person name="Xu H."/>
            <person name="Jiang L."/>
            <person name="Shao Z."/>
        </authorList>
    </citation>
    <scope>NUCLEOTIDE SEQUENCE [LARGE SCALE GENOMIC DNA]</scope>
    <source>
        <strain evidence="9 10">DT23-4</strain>
    </source>
</reference>
<keyword evidence="3" id="KW-1003">Cell membrane</keyword>
<evidence type="ECO:0000256" key="5">
    <source>
        <dbReference type="ARBA" id="ARBA00022989"/>
    </source>
</evidence>
<dbReference type="GO" id="GO:0022857">
    <property type="term" value="F:transmembrane transporter activity"/>
    <property type="evidence" value="ECO:0007669"/>
    <property type="project" value="InterPro"/>
</dbReference>
<accession>A0A074JPJ2</accession>
<dbReference type="GO" id="GO:0015031">
    <property type="term" value="P:protein transport"/>
    <property type="evidence" value="ECO:0007669"/>
    <property type="project" value="UniProtKB-KW"/>
</dbReference>
<keyword evidence="5 8" id="KW-1133">Transmembrane helix</keyword>
<keyword evidence="10" id="KW-1185">Reference proteome</keyword>
<evidence type="ECO:0000313" key="10">
    <source>
        <dbReference type="Proteomes" id="UP000027471"/>
    </source>
</evidence>
<comment type="caution">
    <text evidence="9">The sequence shown here is derived from an EMBL/GenBank/DDBJ whole genome shotgun (WGS) entry which is preliminary data.</text>
</comment>
<dbReference type="AlphaFoldDB" id="A0A074JPJ2"/>
<evidence type="ECO:0000256" key="1">
    <source>
        <dbReference type="ARBA" id="ARBA00004162"/>
    </source>
</evidence>
<keyword evidence="4 7" id="KW-0812">Transmembrane</keyword>
<evidence type="ECO:0000313" key="9">
    <source>
        <dbReference type="EMBL" id="KEO57528.1"/>
    </source>
</evidence>
<feature type="transmembrane region" description="Helical" evidence="8">
    <location>
        <begin position="12"/>
        <end position="33"/>
    </location>
</feature>
<evidence type="ECO:0000256" key="3">
    <source>
        <dbReference type="ARBA" id="ARBA00022475"/>
    </source>
</evidence>
<dbReference type="Proteomes" id="UP000027471">
    <property type="component" value="Unassembled WGS sequence"/>
</dbReference>
<dbReference type="EMBL" id="AUNB01000040">
    <property type="protein sequence ID" value="KEO57528.1"/>
    <property type="molecule type" value="Genomic_DNA"/>
</dbReference>
<proteinExistence type="inferred from homology"/>
<gene>
    <name evidence="9" type="ORF">DT23_05510</name>
</gene>
<keyword evidence="6 8" id="KW-0472">Membrane</keyword>
<evidence type="ECO:0008006" key="11">
    <source>
        <dbReference type="Google" id="ProtNLM"/>
    </source>
</evidence>
<evidence type="ECO:0000256" key="4">
    <source>
        <dbReference type="ARBA" id="ARBA00022692"/>
    </source>
</evidence>
<dbReference type="eggNOG" id="COG0848">
    <property type="taxonomic scope" value="Bacteria"/>
</dbReference>
<protein>
    <recommendedName>
        <fullName evidence="11">Biopolymer transporter ExbD</fullName>
    </recommendedName>
</protein>
<evidence type="ECO:0000256" key="8">
    <source>
        <dbReference type="SAM" id="Phobius"/>
    </source>
</evidence>
<keyword evidence="7" id="KW-0653">Protein transport</keyword>
<comment type="similarity">
    <text evidence="2 7">Belongs to the ExbD/TolR family.</text>
</comment>
<sequence>MRRLIRRRGEPTIMLINVVFLLLAFFVVAGTIAQRPPQDLRLIALPEGTPAPAQDIVVLNREGHAIWPNGARDAASFVAALPPAAQGRARIMPDRAAPAEALVALARDLTAAGAKELRLVAERGEKQ</sequence>
<evidence type="ECO:0000256" key="2">
    <source>
        <dbReference type="ARBA" id="ARBA00005811"/>
    </source>
</evidence>
<dbReference type="STRING" id="1353528.DT23_05510"/>
<dbReference type="OrthoDB" id="7874980at2"/>
<organism evidence="9 10">
    <name type="scientific">Thioclava indica</name>
    <dbReference type="NCBI Taxonomy" id="1353528"/>
    <lineage>
        <taxon>Bacteria</taxon>
        <taxon>Pseudomonadati</taxon>
        <taxon>Pseudomonadota</taxon>
        <taxon>Alphaproteobacteria</taxon>
        <taxon>Rhodobacterales</taxon>
        <taxon>Paracoccaceae</taxon>
        <taxon>Thioclava</taxon>
    </lineage>
</organism>
<keyword evidence="7" id="KW-0813">Transport</keyword>
<comment type="subcellular location">
    <subcellularLocation>
        <location evidence="1">Cell membrane</location>
        <topology evidence="1">Single-pass membrane protein</topology>
    </subcellularLocation>
    <subcellularLocation>
        <location evidence="7">Cell membrane</location>
        <topology evidence="7">Single-pass type II membrane protein</topology>
    </subcellularLocation>
</comment>
<dbReference type="InterPro" id="IPR003400">
    <property type="entry name" value="ExbD"/>
</dbReference>
<evidence type="ECO:0000256" key="7">
    <source>
        <dbReference type="RuleBase" id="RU003879"/>
    </source>
</evidence>
<dbReference type="RefSeq" id="WP_038131750.1">
    <property type="nucleotide sequence ID" value="NZ_AUNB01000040.1"/>
</dbReference>
<dbReference type="Pfam" id="PF02472">
    <property type="entry name" value="ExbD"/>
    <property type="match status" value="1"/>
</dbReference>
<evidence type="ECO:0000256" key="6">
    <source>
        <dbReference type="ARBA" id="ARBA00023136"/>
    </source>
</evidence>
<name>A0A074JPJ2_9RHOB</name>
<dbReference type="GO" id="GO:0005886">
    <property type="term" value="C:plasma membrane"/>
    <property type="evidence" value="ECO:0007669"/>
    <property type="project" value="UniProtKB-SubCell"/>
</dbReference>